<comment type="caution">
    <text evidence="2">The sequence shown here is derived from an EMBL/GenBank/DDBJ whole genome shotgun (WGS) entry which is preliminary data.</text>
</comment>
<evidence type="ECO:0000259" key="1">
    <source>
        <dbReference type="Pfam" id="PF07167"/>
    </source>
</evidence>
<protein>
    <recommendedName>
        <fullName evidence="1">Poly-beta-hydroxybutyrate polymerase N-terminal domain-containing protein</fullName>
    </recommendedName>
</protein>
<dbReference type="Proteomes" id="UP000477543">
    <property type="component" value="Unassembled WGS sequence"/>
</dbReference>
<sequence>KLAQNPFALAQFQIDLWADSAKAWAGAWTGEGEDSKDRRFRDGRWTSDPVSRGLRDVHLAIEGAADRLIETLPEGDKDSLRVRFYTRQLLSALSPSNYLALNPAARERFLETDGRSLLDGFRNLLDDLERGDGRL</sequence>
<accession>A0A6L9GF73</accession>
<evidence type="ECO:0000313" key="2">
    <source>
        <dbReference type="EMBL" id="NAZ18016.1"/>
    </source>
</evidence>
<organism evidence="2 3">
    <name type="scientific">Glutamicibacter soli</name>
    <dbReference type="NCBI Taxonomy" id="453836"/>
    <lineage>
        <taxon>Bacteria</taxon>
        <taxon>Bacillati</taxon>
        <taxon>Actinomycetota</taxon>
        <taxon>Actinomycetes</taxon>
        <taxon>Micrococcales</taxon>
        <taxon>Micrococcaceae</taxon>
        <taxon>Glutamicibacter</taxon>
    </lineage>
</organism>
<dbReference type="GO" id="GO:0042619">
    <property type="term" value="P:poly-hydroxybutyrate biosynthetic process"/>
    <property type="evidence" value="ECO:0007669"/>
    <property type="project" value="InterPro"/>
</dbReference>
<dbReference type="AlphaFoldDB" id="A0A6L9GF73"/>
<proteinExistence type="predicted"/>
<dbReference type="Pfam" id="PF07167">
    <property type="entry name" value="PhaC_N"/>
    <property type="match status" value="1"/>
</dbReference>
<evidence type="ECO:0000313" key="3">
    <source>
        <dbReference type="Proteomes" id="UP000477543"/>
    </source>
</evidence>
<gene>
    <name evidence="2" type="ORF">GT020_18500</name>
</gene>
<dbReference type="InterPro" id="IPR010941">
    <property type="entry name" value="PhaC_N"/>
</dbReference>
<reference evidence="2 3" key="1">
    <citation type="submission" date="2020-01" db="EMBL/GenBank/DDBJ databases">
        <title>Glutamicibacter soli M275.</title>
        <authorList>
            <person name="Meng X."/>
        </authorList>
    </citation>
    <scope>NUCLEOTIDE SEQUENCE [LARGE SCALE GENOMIC DNA]</scope>
    <source>
        <strain evidence="2 3">M275</strain>
    </source>
</reference>
<feature type="domain" description="Poly-beta-hydroxybutyrate polymerase N-terminal" evidence="1">
    <location>
        <begin position="36"/>
        <end position="135"/>
    </location>
</feature>
<name>A0A6L9GF73_9MICC</name>
<feature type="non-terminal residue" evidence="2">
    <location>
        <position position="1"/>
    </location>
</feature>
<feature type="non-terminal residue" evidence="2">
    <location>
        <position position="135"/>
    </location>
</feature>
<dbReference type="EMBL" id="WYDN01000128">
    <property type="protein sequence ID" value="NAZ18016.1"/>
    <property type="molecule type" value="Genomic_DNA"/>
</dbReference>